<dbReference type="GO" id="GO:0045296">
    <property type="term" value="F:cadherin binding"/>
    <property type="evidence" value="ECO:0007669"/>
    <property type="project" value="TreeGrafter"/>
</dbReference>
<dbReference type="Gene3D" id="2.60.40.60">
    <property type="entry name" value="Cadherins"/>
    <property type="match status" value="4"/>
</dbReference>
<comment type="caution">
    <text evidence="10">The sequence shown here is derived from an EMBL/GenBank/DDBJ whole genome shotgun (WGS) entry which is preliminary data.</text>
</comment>
<dbReference type="Proteomes" id="UP001497497">
    <property type="component" value="Unassembled WGS sequence"/>
</dbReference>
<dbReference type="GO" id="GO:0008013">
    <property type="term" value="F:beta-catenin binding"/>
    <property type="evidence" value="ECO:0007669"/>
    <property type="project" value="TreeGrafter"/>
</dbReference>
<organism evidence="10 11">
    <name type="scientific">Lymnaea stagnalis</name>
    <name type="common">Great pond snail</name>
    <name type="synonym">Helix stagnalis</name>
    <dbReference type="NCBI Taxonomy" id="6523"/>
    <lineage>
        <taxon>Eukaryota</taxon>
        <taxon>Metazoa</taxon>
        <taxon>Spiralia</taxon>
        <taxon>Lophotrochozoa</taxon>
        <taxon>Mollusca</taxon>
        <taxon>Gastropoda</taxon>
        <taxon>Heterobranchia</taxon>
        <taxon>Euthyneura</taxon>
        <taxon>Panpulmonata</taxon>
        <taxon>Hygrophila</taxon>
        <taxon>Lymnaeoidea</taxon>
        <taxon>Lymnaeidae</taxon>
        <taxon>Lymnaea</taxon>
    </lineage>
</organism>
<dbReference type="SUPFAM" id="SSF49313">
    <property type="entry name" value="Cadherin-like"/>
    <property type="match status" value="3"/>
</dbReference>
<keyword evidence="11" id="KW-1185">Reference proteome</keyword>
<keyword evidence="7" id="KW-0812">Transmembrane</keyword>
<evidence type="ECO:0000256" key="8">
    <source>
        <dbReference type="SAM" id="SignalP"/>
    </source>
</evidence>
<evidence type="ECO:0000256" key="7">
    <source>
        <dbReference type="SAM" id="Phobius"/>
    </source>
</evidence>
<evidence type="ECO:0000256" key="5">
    <source>
        <dbReference type="PROSITE-ProRule" id="PRU00043"/>
    </source>
</evidence>
<evidence type="ECO:0000256" key="4">
    <source>
        <dbReference type="ARBA" id="ARBA00023136"/>
    </source>
</evidence>
<accession>A0AAV2HVB9</accession>
<evidence type="ECO:0000313" key="10">
    <source>
        <dbReference type="EMBL" id="CAL1538159.1"/>
    </source>
</evidence>
<dbReference type="PANTHER" id="PTHR24027:SF438">
    <property type="entry name" value="CADHERIN 23"/>
    <property type="match status" value="1"/>
</dbReference>
<feature type="compositionally biased region" description="Basic and acidic residues" evidence="6">
    <location>
        <begin position="628"/>
        <end position="645"/>
    </location>
</feature>
<dbReference type="InterPro" id="IPR015919">
    <property type="entry name" value="Cadherin-like_sf"/>
</dbReference>
<evidence type="ECO:0000313" key="11">
    <source>
        <dbReference type="Proteomes" id="UP001497497"/>
    </source>
</evidence>
<dbReference type="PANTHER" id="PTHR24027">
    <property type="entry name" value="CADHERIN-23"/>
    <property type="match status" value="1"/>
</dbReference>
<evidence type="ECO:0000256" key="3">
    <source>
        <dbReference type="ARBA" id="ARBA00022837"/>
    </source>
</evidence>
<reference evidence="10 11" key="1">
    <citation type="submission" date="2024-04" db="EMBL/GenBank/DDBJ databases">
        <authorList>
            <consortium name="Genoscope - CEA"/>
            <person name="William W."/>
        </authorList>
    </citation>
    <scope>NUCLEOTIDE SEQUENCE [LARGE SCALE GENOMIC DNA]</scope>
</reference>
<keyword evidence="8" id="KW-0732">Signal</keyword>
<feature type="region of interest" description="Disordered" evidence="6">
    <location>
        <begin position="626"/>
        <end position="717"/>
    </location>
</feature>
<feature type="compositionally biased region" description="Basic and acidic residues" evidence="6">
    <location>
        <begin position="657"/>
        <end position="670"/>
    </location>
</feature>
<name>A0AAV2HVB9_LYMST</name>
<keyword evidence="7" id="KW-1133">Transmembrane helix</keyword>
<dbReference type="SMART" id="SM00112">
    <property type="entry name" value="CA"/>
    <property type="match status" value="1"/>
</dbReference>
<feature type="chain" id="PRO_5043999294" description="Cadherin domain-containing protein" evidence="8">
    <location>
        <begin position="19"/>
        <end position="717"/>
    </location>
</feature>
<gene>
    <name evidence="10" type="ORF">GSLYS_00011980001</name>
</gene>
<proteinExistence type="predicted"/>
<dbReference type="GO" id="GO:0007156">
    <property type="term" value="P:homophilic cell adhesion via plasma membrane adhesion molecules"/>
    <property type="evidence" value="ECO:0007669"/>
    <property type="project" value="InterPro"/>
</dbReference>
<evidence type="ECO:0000259" key="9">
    <source>
        <dbReference type="PROSITE" id="PS50268"/>
    </source>
</evidence>
<protein>
    <recommendedName>
        <fullName evidence="9">Cadherin domain-containing protein</fullName>
    </recommendedName>
</protein>
<dbReference type="InterPro" id="IPR002126">
    <property type="entry name" value="Cadherin-like_dom"/>
</dbReference>
<dbReference type="EMBL" id="CAXITT010000287">
    <property type="protein sequence ID" value="CAL1538159.1"/>
    <property type="molecule type" value="Genomic_DNA"/>
</dbReference>
<feature type="domain" description="Cadherin" evidence="9">
    <location>
        <begin position="339"/>
        <end position="442"/>
    </location>
</feature>
<comment type="subcellular location">
    <subcellularLocation>
        <location evidence="1">Membrane</location>
    </subcellularLocation>
</comment>
<dbReference type="PRINTS" id="PR00205">
    <property type="entry name" value="CADHERIN"/>
</dbReference>
<evidence type="ECO:0000256" key="1">
    <source>
        <dbReference type="ARBA" id="ARBA00004370"/>
    </source>
</evidence>
<feature type="signal peptide" evidence="8">
    <location>
        <begin position="1"/>
        <end position="18"/>
    </location>
</feature>
<evidence type="ECO:0000256" key="2">
    <source>
        <dbReference type="ARBA" id="ARBA00022737"/>
    </source>
</evidence>
<dbReference type="CDD" id="cd11304">
    <property type="entry name" value="Cadherin_repeat"/>
    <property type="match status" value="3"/>
</dbReference>
<dbReference type="InterPro" id="IPR039808">
    <property type="entry name" value="Cadherin"/>
</dbReference>
<dbReference type="GO" id="GO:0016477">
    <property type="term" value="P:cell migration"/>
    <property type="evidence" value="ECO:0007669"/>
    <property type="project" value="TreeGrafter"/>
</dbReference>
<keyword evidence="4 7" id="KW-0472">Membrane</keyword>
<dbReference type="GO" id="GO:0005509">
    <property type="term" value="F:calcium ion binding"/>
    <property type="evidence" value="ECO:0007669"/>
    <property type="project" value="UniProtKB-UniRule"/>
</dbReference>
<dbReference type="GO" id="GO:0016342">
    <property type="term" value="C:catenin complex"/>
    <property type="evidence" value="ECO:0007669"/>
    <property type="project" value="TreeGrafter"/>
</dbReference>
<keyword evidence="2" id="KW-0677">Repeat</keyword>
<feature type="domain" description="Cadherin" evidence="9">
    <location>
        <begin position="260"/>
        <end position="342"/>
    </location>
</feature>
<dbReference type="AlphaFoldDB" id="A0AAV2HVB9"/>
<dbReference type="PROSITE" id="PS50268">
    <property type="entry name" value="CADHERIN_2"/>
    <property type="match status" value="3"/>
</dbReference>
<sequence length="717" mass="78343">MWIIVQWIILTCGLTVWAVPEITEFTKMAKPIKEGTDVNEVLSTIRCHDPDGGKTSTRVTAVRPSQPCHLCFEILNCGSAPTDECLQYRAGVGTLDHTLAPFYVVNVTCSNQKGEVATEVIQIDVITNAPPFFVPDKMTASASLDSGMKAGSIIYHVDSDDIENDDIKYTMRVLPTSSAGNYEINTMTGEIRTLIDLAKECRPEVTFLVTMTDGSNTVGPLVIDGSIANANVAPVAANLDCVVQIPEDMTGTAYTMKFHDGNAGDRLTYSVRATNTAGLAQFKVDGNSPNIDIVGALKYESVNLRETNLVIQATDGYCSSPPYTLKLKVTDVDERPIISPQTTSIEVCEGMREFSTDLRVTDEDTSDSYVWFLNDTTGNSEGRFGIDPRTGNLRTLMDYDVDTQTMPATKTFLVWVADKGGLAASATVQVTFLDCNDNAPEFQALNYTAAATECTKAGTKLLTIEATDKDSSREQNNVLYYEGSGGDVHVGTGGEVIVNQPHPAGTVITFFAYAYDRGQTPGPLRSKNPAVISVRFTRCPTTRPPRTTTPKPATTAAKVRTTNETISIERKGEDNLPWIIMAALLGSLMLGLLTCMAWRYGNLCTHACRNCGKRCCMTKQKTRLLTPRIERRPPKSAPERPRPETEPPGPGFLFGFWKERFPNDDIKEQPNRQTVPTPGDMENHYPHTIDGAEGITDPLAEYGPTVADKPKKTCAVM</sequence>
<keyword evidence="3 5" id="KW-0106">Calcium</keyword>
<feature type="transmembrane region" description="Helical" evidence="7">
    <location>
        <begin position="576"/>
        <end position="600"/>
    </location>
</feature>
<feature type="domain" description="Cadherin" evidence="9">
    <location>
        <begin position="136"/>
        <end position="236"/>
    </location>
</feature>
<evidence type="ECO:0000256" key="6">
    <source>
        <dbReference type="SAM" id="MobiDB-lite"/>
    </source>
</evidence>